<dbReference type="RefSeq" id="WP_379042519.1">
    <property type="nucleotide sequence ID" value="NZ_JBHSKW010000023.1"/>
</dbReference>
<name>A0ABW5TUD4_9SPHI</name>
<keyword evidence="2" id="KW-1185">Reference proteome</keyword>
<comment type="caution">
    <text evidence="1">The sequence shown here is derived from an EMBL/GenBank/DDBJ whole genome shotgun (WGS) entry which is preliminary data.</text>
</comment>
<protein>
    <submittedName>
        <fullName evidence="1">Uncharacterized protein</fullName>
    </submittedName>
</protein>
<dbReference type="Proteomes" id="UP001597546">
    <property type="component" value="Unassembled WGS sequence"/>
</dbReference>
<sequence>MAESKDNVVTYGLRGLVGKMLVFKRRGDRTFVSSRPSLDKNRIATAAQLAIQEKFKLAIIYAKGAIIDPVLKADYELSATGNQSAFNRAFMDAQAAPEFIGQATTNGYLGVVGDVVSAKVIDDFRVVEVKVVIEADNGDLIEEGNAILSADQVKWNYTTSIANSQVTGTKIIFKAYDLPGNETVLETVIN</sequence>
<reference evidence="2" key="1">
    <citation type="journal article" date="2019" name="Int. J. Syst. Evol. Microbiol.">
        <title>The Global Catalogue of Microorganisms (GCM) 10K type strain sequencing project: providing services to taxonomists for standard genome sequencing and annotation.</title>
        <authorList>
            <consortium name="The Broad Institute Genomics Platform"/>
            <consortium name="The Broad Institute Genome Sequencing Center for Infectious Disease"/>
            <person name="Wu L."/>
            <person name="Ma J."/>
        </authorList>
    </citation>
    <scope>NUCLEOTIDE SEQUENCE [LARGE SCALE GENOMIC DNA]</scope>
    <source>
        <strain evidence="2">KCTC 42456</strain>
    </source>
</reference>
<evidence type="ECO:0000313" key="2">
    <source>
        <dbReference type="Proteomes" id="UP001597546"/>
    </source>
</evidence>
<evidence type="ECO:0000313" key="1">
    <source>
        <dbReference type="EMBL" id="MFD2732360.1"/>
    </source>
</evidence>
<gene>
    <name evidence="1" type="ORF">ACFSSE_11660</name>
</gene>
<accession>A0ABW5TUD4</accession>
<proteinExistence type="predicted"/>
<organism evidence="1 2">
    <name type="scientific">Pedobacter alpinus</name>
    <dbReference type="NCBI Taxonomy" id="1590643"/>
    <lineage>
        <taxon>Bacteria</taxon>
        <taxon>Pseudomonadati</taxon>
        <taxon>Bacteroidota</taxon>
        <taxon>Sphingobacteriia</taxon>
        <taxon>Sphingobacteriales</taxon>
        <taxon>Sphingobacteriaceae</taxon>
        <taxon>Pedobacter</taxon>
    </lineage>
</organism>
<dbReference type="EMBL" id="JBHULV010000041">
    <property type="protein sequence ID" value="MFD2732360.1"/>
    <property type="molecule type" value="Genomic_DNA"/>
</dbReference>